<protein>
    <submittedName>
        <fullName evidence="2">Uncharacterized protein</fullName>
    </submittedName>
</protein>
<dbReference type="InterPro" id="IPR035810">
    <property type="entry name" value="PEBP_euk"/>
</dbReference>
<keyword evidence="3" id="KW-1185">Reference proteome</keyword>
<dbReference type="EMBL" id="CAJPIZ010028640">
    <property type="protein sequence ID" value="CAG2119515.1"/>
    <property type="molecule type" value="Genomic_DNA"/>
</dbReference>
<evidence type="ECO:0000256" key="1">
    <source>
        <dbReference type="ARBA" id="ARBA00007091"/>
    </source>
</evidence>
<sequence>MSPLRRDGIVPDVIDSVPKNTITVKYSSGVEVTLGNELTPTQVKDRPVVSWTADTGSLYTLIMVDPDAPSRQDRAYGDVKHWLVINIPGHDVSKGHTLAEFVSSGPPKDSGLHRYIFLVYKQSDVIHTDEKTVSERSIDGRMMWN</sequence>
<dbReference type="Gene3D" id="3.90.280.10">
    <property type="entry name" value="PEBP-like"/>
    <property type="match status" value="1"/>
</dbReference>
<dbReference type="Pfam" id="PF01161">
    <property type="entry name" value="PBP"/>
    <property type="match status" value="1"/>
</dbReference>
<dbReference type="SUPFAM" id="SSF49777">
    <property type="entry name" value="PEBP-like"/>
    <property type="match status" value="1"/>
</dbReference>
<evidence type="ECO:0000313" key="3">
    <source>
        <dbReference type="Proteomes" id="UP000759131"/>
    </source>
</evidence>
<dbReference type="AlphaFoldDB" id="A0A7R9LLI7"/>
<dbReference type="PROSITE" id="PS01220">
    <property type="entry name" value="PBP"/>
    <property type="match status" value="1"/>
</dbReference>
<name>A0A7R9LLI7_9ACAR</name>
<dbReference type="InterPro" id="IPR008914">
    <property type="entry name" value="PEBP"/>
</dbReference>
<proteinExistence type="inferred from homology"/>
<gene>
    <name evidence="2" type="ORF">OSB1V03_LOCUS19463</name>
</gene>
<dbReference type="EMBL" id="OC883215">
    <property type="protein sequence ID" value="CAD7643164.1"/>
    <property type="molecule type" value="Genomic_DNA"/>
</dbReference>
<dbReference type="Proteomes" id="UP000759131">
    <property type="component" value="Unassembled WGS sequence"/>
</dbReference>
<reference evidence="2" key="1">
    <citation type="submission" date="2020-11" db="EMBL/GenBank/DDBJ databases">
        <authorList>
            <person name="Tran Van P."/>
        </authorList>
    </citation>
    <scope>NUCLEOTIDE SEQUENCE</scope>
</reference>
<evidence type="ECO:0000313" key="2">
    <source>
        <dbReference type="EMBL" id="CAD7643164.1"/>
    </source>
</evidence>
<dbReference type="PANTHER" id="PTHR11362:SF82">
    <property type="entry name" value="PHOSPHATIDYLETHANOLAMINE-BINDING PROTEIN 4"/>
    <property type="match status" value="1"/>
</dbReference>
<dbReference type="PANTHER" id="PTHR11362">
    <property type="entry name" value="PHOSPHATIDYLETHANOLAMINE-BINDING PROTEIN"/>
    <property type="match status" value="1"/>
</dbReference>
<accession>A0A7R9LLI7</accession>
<comment type="similarity">
    <text evidence="1">Belongs to the phosphatidylethanolamine-binding protein family.</text>
</comment>
<dbReference type="InterPro" id="IPR001858">
    <property type="entry name" value="Phosphatidylethanolamine-bd_CS"/>
</dbReference>
<feature type="non-terminal residue" evidence="2">
    <location>
        <position position="1"/>
    </location>
</feature>
<dbReference type="OrthoDB" id="2506647at2759"/>
<dbReference type="CDD" id="cd00866">
    <property type="entry name" value="PEBP_euk"/>
    <property type="match status" value="1"/>
</dbReference>
<dbReference type="InterPro" id="IPR036610">
    <property type="entry name" value="PEBP-like_sf"/>
</dbReference>
<organism evidence="2">
    <name type="scientific">Medioppia subpectinata</name>
    <dbReference type="NCBI Taxonomy" id="1979941"/>
    <lineage>
        <taxon>Eukaryota</taxon>
        <taxon>Metazoa</taxon>
        <taxon>Ecdysozoa</taxon>
        <taxon>Arthropoda</taxon>
        <taxon>Chelicerata</taxon>
        <taxon>Arachnida</taxon>
        <taxon>Acari</taxon>
        <taxon>Acariformes</taxon>
        <taxon>Sarcoptiformes</taxon>
        <taxon>Oribatida</taxon>
        <taxon>Brachypylina</taxon>
        <taxon>Oppioidea</taxon>
        <taxon>Oppiidae</taxon>
        <taxon>Medioppia</taxon>
    </lineage>
</organism>